<dbReference type="GO" id="GO:0031048">
    <property type="term" value="P:regulatory ncRNA-mediated heterochromatin formation"/>
    <property type="evidence" value="ECO:0007669"/>
    <property type="project" value="TreeGrafter"/>
</dbReference>
<protein>
    <recommendedName>
        <fullName evidence="8">DUF1740-domain-containing protein</fullName>
    </recommendedName>
</protein>
<evidence type="ECO:0000256" key="2">
    <source>
        <dbReference type="ARBA" id="ARBA00009265"/>
    </source>
</evidence>
<evidence type="ECO:0008006" key="8">
    <source>
        <dbReference type="Google" id="ProtNLM"/>
    </source>
</evidence>
<dbReference type="GO" id="GO:1902369">
    <property type="term" value="P:negative regulation of RNA catabolic process"/>
    <property type="evidence" value="ECO:0007669"/>
    <property type="project" value="TreeGrafter"/>
</dbReference>
<dbReference type="InterPro" id="IPR003107">
    <property type="entry name" value="HAT"/>
</dbReference>
<dbReference type="EMBL" id="KI966412">
    <property type="protein sequence ID" value="EWC47117.1"/>
    <property type="molecule type" value="Genomic_DNA"/>
</dbReference>
<dbReference type="Proteomes" id="UP000024837">
    <property type="component" value="Unassembled WGS sequence"/>
</dbReference>
<comment type="subcellular location">
    <subcellularLocation>
        <location evidence="1">Nucleus</location>
    </subcellularLocation>
</comment>
<evidence type="ECO:0000256" key="3">
    <source>
        <dbReference type="ARBA" id="ARBA00022737"/>
    </source>
</evidence>
<evidence type="ECO:0000313" key="6">
    <source>
        <dbReference type="EMBL" id="EWC47117.1"/>
    </source>
</evidence>
<dbReference type="InterPro" id="IPR011990">
    <property type="entry name" value="TPR-like_helical_dom_sf"/>
</dbReference>
<dbReference type="PANTHER" id="PTHR13471:SF0">
    <property type="entry name" value="NUCLEAR EXOSOME REGULATOR NRDE2"/>
    <property type="match status" value="1"/>
</dbReference>
<dbReference type="SUPFAM" id="SSF48452">
    <property type="entry name" value="TPR-like"/>
    <property type="match status" value="1"/>
</dbReference>
<feature type="compositionally biased region" description="Basic residues" evidence="5">
    <location>
        <begin position="96"/>
        <end position="140"/>
    </location>
</feature>
<keyword evidence="4" id="KW-0539">Nucleus</keyword>
<feature type="compositionally biased region" description="Acidic residues" evidence="5">
    <location>
        <begin position="314"/>
        <end position="324"/>
    </location>
</feature>
<feature type="compositionally biased region" description="Basic and acidic residues" evidence="5">
    <location>
        <begin position="75"/>
        <end position="95"/>
    </location>
</feature>
<keyword evidence="7" id="KW-1185">Reference proteome</keyword>
<evidence type="ECO:0000256" key="5">
    <source>
        <dbReference type="SAM" id="MobiDB-lite"/>
    </source>
</evidence>
<feature type="compositionally biased region" description="Basic and acidic residues" evidence="5">
    <location>
        <begin position="57"/>
        <end position="68"/>
    </location>
</feature>
<dbReference type="OrthoDB" id="297219at2759"/>
<dbReference type="Pfam" id="PF08424">
    <property type="entry name" value="NRDE-2"/>
    <property type="match status" value="1"/>
</dbReference>
<gene>
    <name evidence="6" type="ORF">DRE_03486</name>
</gene>
<dbReference type="SMART" id="SM00386">
    <property type="entry name" value="HAT"/>
    <property type="match status" value="3"/>
</dbReference>
<dbReference type="GO" id="GO:0071013">
    <property type="term" value="C:catalytic step 2 spliceosome"/>
    <property type="evidence" value="ECO:0007669"/>
    <property type="project" value="TreeGrafter"/>
</dbReference>
<dbReference type="HOGENOM" id="CLU_007550_0_0_1"/>
<feature type="region of interest" description="Disordered" evidence="5">
    <location>
        <begin position="306"/>
        <end position="337"/>
    </location>
</feature>
<accession>W7I3Y8</accession>
<name>W7I3Y8_9PEZI</name>
<dbReference type="Gene3D" id="1.25.40.10">
    <property type="entry name" value="Tetratricopeptide repeat domain"/>
    <property type="match status" value="2"/>
</dbReference>
<keyword evidence="3" id="KW-0677">Repeat</keyword>
<organism evidence="6 7">
    <name type="scientific">Drechslerella stenobrocha 248</name>
    <dbReference type="NCBI Taxonomy" id="1043628"/>
    <lineage>
        <taxon>Eukaryota</taxon>
        <taxon>Fungi</taxon>
        <taxon>Dikarya</taxon>
        <taxon>Ascomycota</taxon>
        <taxon>Pezizomycotina</taxon>
        <taxon>Orbiliomycetes</taxon>
        <taxon>Orbiliales</taxon>
        <taxon>Orbiliaceae</taxon>
        <taxon>Drechslerella</taxon>
    </lineage>
</organism>
<evidence type="ECO:0000313" key="7">
    <source>
        <dbReference type="Proteomes" id="UP000024837"/>
    </source>
</evidence>
<dbReference type="InterPro" id="IPR013633">
    <property type="entry name" value="NRDE-2"/>
</dbReference>
<dbReference type="AlphaFoldDB" id="W7I3Y8"/>
<evidence type="ECO:0000256" key="4">
    <source>
        <dbReference type="ARBA" id="ARBA00023242"/>
    </source>
</evidence>
<dbReference type="GO" id="GO:0006396">
    <property type="term" value="P:RNA processing"/>
    <property type="evidence" value="ECO:0007669"/>
    <property type="project" value="InterPro"/>
</dbReference>
<proteinExistence type="inferred from homology"/>
<sequence length="1146" mass="129188">MASPPPERSDDEPAPAARAVPQFKSFSVAAPSNPVPRFGSFKPTPSSASASASSKHAHSESRSGHHDGSSSSRRTNRDRSSDRHAHRGYKDDDSHSRHRRDRSAERRHHHHRHRHHKRRHSRSRSRSRQRSRSRSPRRKRTEKEDVVTLRTTAHQDPTILPWDVPQLPYQVDTKGDPHNITYGTIHRYNIPQYWRSGKGRVVGLGRSVKIQADKGDGKGLVIGKAGGGKGDGRVRGWSYAAEESRQLRIKAAEEADVGGFVEGWNFVEFPGAAARKRRKEAERTAGEHGELGGITAERDYRSIEGMQKPTAGGDVDEDLEEVGSSDDGAGTGPFDSEVKERTVRLSRLVDAEPHNIDAWFALMEHQETIVYGSKERRRRKVRQGERHGLEEVKLGVLEKAISKNEGNPRLLLAYMGIATGIWEPPKVKAKWEDLLSRHATAIDLWEAYINFRQTDFNSFKYRECLGVYEECIGRLRGRILRYAAGEDEKAKLEEILLYILTRATVYMQQAGFSELSLAIWQGILELNSSPPGAFTVGPKSLTDHERMLDALGAFWDSEVLRIGEPKAKGWAAYADEDLGEFADPKDLPEDYDPSGGDGLQLDDPDFFGAWLDKEKVLLGKLPARTTDEIEEDDPFRVILFTDIRELLWKFQTPAAKAKVGDAFLAFTGLVAPTAYQNDGFFRADLVTASHSGLAKWFWGDVDGSDAKLITWIDGMPMETERRGRVGRNPFLFKSGHVPMSPDYVLRIPDERLALVYLAVEYSWKPSNNKKVAKQLLKRHSNSLKLWNAFAMSEMIQGNKDSAKGVYQTALKMSAVFSGDQQRAALDLLLAIPDGYTAVGKATERGPTAILKTRRFLEEQQHRMYSQQEFEATLAYAELQSLLLYLSVDDSAPTVFLRPLDDVTGDLQDRCEGGIGERLLMMHYHHSVRARPYKAAIFRVFLDDAIAKFPDNTAFLSLFVWNESRSKIEHRIRKMLMPADEATAKEGGAGGDSVVKWVFAIWAELQMGAGRSVNPNGIRNLFEKAVEPERTKSSVQLWLLYLRFELWQSQPGRAKGVFFRAVRACPWSKDVILSGFRWLRSTLDFGEMRKVYGVMQEKELRIHVDIEEMLEEWDKEGRMASAPAISGGVGHRITLPSDDDSEMEEHE</sequence>
<dbReference type="PANTHER" id="PTHR13471">
    <property type="entry name" value="TETRATRICOPEPTIDE-LIKE HELICAL"/>
    <property type="match status" value="1"/>
</dbReference>
<evidence type="ECO:0000256" key="1">
    <source>
        <dbReference type="ARBA" id="ARBA00004123"/>
    </source>
</evidence>
<comment type="similarity">
    <text evidence="2">Belongs to the NRDE2 family.</text>
</comment>
<feature type="region of interest" description="Disordered" evidence="5">
    <location>
        <begin position="1"/>
        <end position="146"/>
    </location>
</feature>
<reference evidence="6 7" key="1">
    <citation type="submission" date="2013-05" db="EMBL/GenBank/DDBJ databases">
        <title>Drechslerella stenobrocha genome reveals carnivorous origination and mechanical trapping mechanism of predatory fungi.</title>
        <authorList>
            <person name="Liu X."/>
            <person name="Zhang W."/>
            <person name="Liu K."/>
        </authorList>
    </citation>
    <scope>NUCLEOTIDE SEQUENCE [LARGE SCALE GENOMIC DNA]</scope>
    <source>
        <strain evidence="6 7">248</strain>
    </source>
</reference>